<feature type="compositionally biased region" description="Low complexity" evidence="1">
    <location>
        <begin position="137"/>
        <end position="151"/>
    </location>
</feature>
<dbReference type="OrthoDB" id="10487319at2759"/>
<feature type="compositionally biased region" description="Polar residues" evidence="1">
    <location>
        <begin position="183"/>
        <end position="194"/>
    </location>
</feature>
<name>A0A8T0DEP5_9TREM</name>
<dbReference type="Proteomes" id="UP000699462">
    <property type="component" value="Unassembled WGS sequence"/>
</dbReference>
<feature type="compositionally biased region" description="Basic and acidic residues" evidence="1">
    <location>
        <begin position="101"/>
        <end position="120"/>
    </location>
</feature>
<protein>
    <submittedName>
        <fullName evidence="2">Uncharacterized protein</fullName>
    </submittedName>
</protein>
<evidence type="ECO:0000256" key="1">
    <source>
        <dbReference type="SAM" id="MobiDB-lite"/>
    </source>
</evidence>
<accession>A0A8T0DEP5</accession>
<comment type="caution">
    <text evidence="2">The sequence shown here is derived from an EMBL/GenBank/DDBJ whole genome shotgun (WGS) entry which is preliminary data.</text>
</comment>
<sequence>MPSGNTRMNKLTSIRWIFLTYLLVTWMQKNRAIPIKTAKEGKQQIQEKTQEQIEKIRWKKNMGTVEEEKQRNQSAGQQEKSAEREEQEEKLNGKYRGRRDGKKEERAHADERLTTNREDVTPEEDNTSPSTEDGAEENSQSSESVETVSPEVTDEITPAPEPDGETDDGTDESETVITEPDVASSTEDNTSPSTEDGAEENSQSSESVETVSPEVTDEFNRAPIRVSTPGFPTLLSTATPFEPSPTYLNSPESTELAEHEVTRFDDREEPDNTKTIASTDRIMDIHNSTDVSEADRLLNIPIPTEDGTSEKSSATIHRGFVRKLFPNKQLSLLT</sequence>
<organism evidence="2 3">
    <name type="scientific">Paragonimus westermani</name>
    <dbReference type="NCBI Taxonomy" id="34504"/>
    <lineage>
        <taxon>Eukaryota</taxon>
        <taxon>Metazoa</taxon>
        <taxon>Spiralia</taxon>
        <taxon>Lophotrochozoa</taxon>
        <taxon>Platyhelminthes</taxon>
        <taxon>Trematoda</taxon>
        <taxon>Digenea</taxon>
        <taxon>Plagiorchiida</taxon>
        <taxon>Troglotremata</taxon>
        <taxon>Troglotrematidae</taxon>
        <taxon>Paragonimus</taxon>
    </lineage>
</organism>
<evidence type="ECO:0000313" key="2">
    <source>
        <dbReference type="EMBL" id="KAF8565902.1"/>
    </source>
</evidence>
<feature type="compositionally biased region" description="Acidic residues" evidence="1">
    <location>
        <begin position="162"/>
        <end position="174"/>
    </location>
</feature>
<reference evidence="2 3" key="1">
    <citation type="submission" date="2019-07" db="EMBL/GenBank/DDBJ databases">
        <title>Annotation for the trematode Paragonimus westermani.</title>
        <authorList>
            <person name="Choi Y.-J."/>
        </authorList>
    </citation>
    <scope>NUCLEOTIDE SEQUENCE [LARGE SCALE GENOMIC DNA]</scope>
    <source>
        <strain evidence="2">180907_Pwestermani</strain>
    </source>
</reference>
<feature type="compositionally biased region" description="Low complexity" evidence="1">
    <location>
        <begin position="200"/>
        <end position="214"/>
    </location>
</feature>
<dbReference type="AlphaFoldDB" id="A0A8T0DEP5"/>
<feature type="compositionally biased region" description="Basic and acidic residues" evidence="1">
    <location>
        <begin position="256"/>
        <end position="272"/>
    </location>
</feature>
<dbReference type="EMBL" id="JTDF01005889">
    <property type="protein sequence ID" value="KAF8565902.1"/>
    <property type="molecule type" value="Genomic_DNA"/>
</dbReference>
<proteinExistence type="predicted"/>
<gene>
    <name evidence="2" type="ORF">P879_03841</name>
</gene>
<feature type="compositionally biased region" description="Basic and acidic residues" evidence="1">
    <location>
        <begin position="80"/>
        <end position="92"/>
    </location>
</feature>
<keyword evidence="3" id="KW-1185">Reference proteome</keyword>
<feature type="region of interest" description="Disordered" evidence="1">
    <location>
        <begin position="38"/>
        <end position="288"/>
    </location>
</feature>
<evidence type="ECO:0000313" key="3">
    <source>
        <dbReference type="Proteomes" id="UP000699462"/>
    </source>
</evidence>